<evidence type="ECO:0000313" key="4">
    <source>
        <dbReference type="Proteomes" id="UP000672934"/>
    </source>
</evidence>
<keyword evidence="4" id="KW-1185">Reference proteome</keyword>
<dbReference type="PANTHER" id="PTHR42928:SF5">
    <property type="entry name" value="BLR1237 PROTEIN"/>
    <property type="match status" value="1"/>
</dbReference>
<dbReference type="EMBL" id="CAJPUY010000009">
    <property type="protein sequence ID" value="CAG2143285.1"/>
    <property type="molecule type" value="Genomic_DNA"/>
</dbReference>
<dbReference type="InterPro" id="IPR006311">
    <property type="entry name" value="TAT_signal"/>
</dbReference>
<gene>
    <name evidence="3" type="ORF">LMG31506_02805</name>
</gene>
<evidence type="ECO:0000256" key="2">
    <source>
        <dbReference type="SAM" id="SignalP"/>
    </source>
</evidence>
<dbReference type="AlphaFoldDB" id="A0A916IVF3"/>
<comment type="caution">
    <text evidence="3">The sequence shown here is derived from an EMBL/GenBank/DDBJ whole genome shotgun (WGS) entry which is preliminary data.</text>
</comment>
<dbReference type="InterPro" id="IPR005064">
    <property type="entry name" value="BUG"/>
</dbReference>
<dbReference type="PANTHER" id="PTHR42928">
    <property type="entry name" value="TRICARBOXYLATE-BINDING PROTEIN"/>
    <property type="match status" value="1"/>
</dbReference>
<proteinExistence type="inferred from homology"/>
<evidence type="ECO:0000313" key="3">
    <source>
        <dbReference type="EMBL" id="CAG2143285.1"/>
    </source>
</evidence>
<organism evidence="3 4">
    <name type="scientific">Cupriavidus yeoncheonensis</name>
    <dbReference type="NCBI Taxonomy" id="1462994"/>
    <lineage>
        <taxon>Bacteria</taxon>
        <taxon>Pseudomonadati</taxon>
        <taxon>Pseudomonadota</taxon>
        <taxon>Betaproteobacteria</taxon>
        <taxon>Burkholderiales</taxon>
        <taxon>Burkholderiaceae</taxon>
        <taxon>Cupriavidus</taxon>
    </lineage>
</organism>
<keyword evidence="2" id="KW-0732">Signal</keyword>
<evidence type="ECO:0000256" key="1">
    <source>
        <dbReference type="ARBA" id="ARBA00006987"/>
    </source>
</evidence>
<dbReference type="Gene3D" id="3.40.190.150">
    <property type="entry name" value="Bordetella uptake gene, domain 1"/>
    <property type="match status" value="1"/>
</dbReference>
<feature type="signal peptide" evidence="2">
    <location>
        <begin position="1"/>
        <end position="33"/>
    </location>
</feature>
<dbReference type="PIRSF" id="PIRSF017082">
    <property type="entry name" value="YflP"/>
    <property type="match status" value="1"/>
</dbReference>
<dbReference type="Proteomes" id="UP000672934">
    <property type="component" value="Unassembled WGS sequence"/>
</dbReference>
<name>A0A916IVF3_9BURK</name>
<reference evidence="3" key="1">
    <citation type="submission" date="2021-03" db="EMBL/GenBank/DDBJ databases">
        <authorList>
            <person name="Peeters C."/>
        </authorList>
    </citation>
    <scope>NUCLEOTIDE SEQUENCE</scope>
    <source>
        <strain evidence="3">LMG 31506</strain>
    </source>
</reference>
<evidence type="ECO:0008006" key="5">
    <source>
        <dbReference type="Google" id="ProtNLM"/>
    </source>
</evidence>
<dbReference type="CDD" id="cd13578">
    <property type="entry name" value="PBP2_Bug27"/>
    <property type="match status" value="1"/>
</dbReference>
<dbReference type="SUPFAM" id="SSF53850">
    <property type="entry name" value="Periplasmic binding protein-like II"/>
    <property type="match status" value="1"/>
</dbReference>
<feature type="chain" id="PRO_5037802947" description="Tripartite tricarboxylate transporter substrate binding protein" evidence="2">
    <location>
        <begin position="34"/>
        <end position="333"/>
    </location>
</feature>
<accession>A0A916IVF3</accession>
<comment type="similarity">
    <text evidence="1">Belongs to the UPF0065 (bug) family.</text>
</comment>
<dbReference type="Pfam" id="PF03401">
    <property type="entry name" value="TctC"/>
    <property type="match status" value="1"/>
</dbReference>
<dbReference type="InterPro" id="IPR042100">
    <property type="entry name" value="Bug_dom1"/>
</dbReference>
<dbReference type="RefSeq" id="WP_211947756.1">
    <property type="nucleotide sequence ID" value="NZ_CAJPUY010000009.1"/>
</dbReference>
<dbReference type="Gene3D" id="3.40.190.10">
    <property type="entry name" value="Periplasmic binding protein-like II"/>
    <property type="match status" value="1"/>
</dbReference>
<sequence>MTSRRIFLQQASSLAALGALGGASVALPRLAHAADAWPNRPIRLIVPYPAGGSSDIIARMISKQLGEALGQPIVVDNRPGANGNIGAAMAAQSGTDNHTLLLCDVGALAISPSVYTKLTFNPGKDLKGVAMLAYSPHLLVVHPSVKVSNLKELVELSQKTQLNFAVTAIGSAPHLAGVAVAQATGAKWQYVPYKGGSQAIADTVGGTAQVLMNGMLATLPQVQAGKLKLIAVSKRTRMPLVGQTPTIAEQGVPGFESGTWQGVMAPAGMPDAIVNRVNAELVRIIRSPEIRAQLAGQGAEVVTMTPAETGRFYQTEEARWAKVVKVAGVKLDA</sequence>
<dbReference type="PROSITE" id="PS51318">
    <property type="entry name" value="TAT"/>
    <property type="match status" value="1"/>
</dbReference>
<protein>
    <recommendedName>
        <fullName evidence="5">Tripartite tricarboxylate transporter substrate binding protein</fullName>
    </recommendedName>
</protein>